<feature type="compositionally biased region" description="Basic and acidic residues" evidence="1">
    <location>
        <begin position="101"/>
        <end position="121"/>
    </location>
</feature>
<dbReference type="OrthoDB" id="3210378at2759"/>
<evidence type="ECO:0000256" key="1">
    <source>
        <dbReference type="SAM" id="MobiDB-lite"/>
    </source>
</evidence>
<dbReference type="AlphaFoldDB" id="A0A9W4N095"/>
<feature type="region of interest" description="Disordered" evidence="1">
    <location>
        <begin position="1"/>
        <end position="29"/>
    </location>
</feature>
<protein>
    <submittedName>
        <fullName evidence="2">Uncharacterized protein</fullName>
    </submittedName>
</protein>
<proteinExistence type="predicted"/>
<sequence length="181" mass="20498">MFFGPESLQVNTMDAPQQLPDQDRVDRQPSKVPMENVEAYPQAVSDPQPPLQEAILKKPLAVEQFQPILEILADLDCDDPKLAFQAARPVGLFRRLWAPCEPKHPESEIPDENDRAPKEATAKLSNGRDGFQLRPDEQLSRLVSLEQALEQTQERLTSVLKDWNQSPRGDLAMLMDIERCS</sequence>
<dbReference type="Proteomes" id="UP001152649">
    <property type="component" value="Unassembled WGS sequence"/>
</dbReference>
<comment type="caution">
    <text evidence="2">The sequence shown here is derived from an EMBL/GenBank/DDBJ whole genome shotgun (WGS) entry which is preliminary data.</text>
</comment>
<evidence type="ECO:0000313" key="2">
    <source>
        <dbReference type="EMBL" id="CAG8241480.1"/>
    </source>
</evidence>
<accession>A0A9W4N095</accession>
<evidence type="ECO:0000313" key="3">
    <source>
        <dbReference type="Proteomes" id="UP001152649"/>
    </source>
</evidence>
<gene>
    <name evidence="2" type="ORF">PSALAMII_LOCUS507</name>
</gene>
<name>A0A9W4N095_9EURO</name>
<reference evidence="2" key="1">
    <citation type="submission" date="2021-07" db="EMBL/GenBank/DDBJ databases">
        <authorList>
            <person name="Branca A.L. A."/>
        </authorList>
    </citation>
    <scope>NUCLEOTIDE SEQUENCE</scope>
</reference>
<feature type="region of interest" description="Disordered" evidence="1">
    <location>
        <begin position="101"/>
        <end position="135"/>
    </location>
</feature>
<keyword evidence="3" id="KW-1185">Reference proteome</keyword>
<organism evidence="2 3">
    <name type="scientific">Penicillium salamii</name>
    <dbReference type="NCBI Taxonomy" id="1612424"/>
    <lineage>
        <taxon>Eukaryota</taxon>
        <taxon>Fungi</taxon>
        <taxon>Dikarya</taxon>
        <taxon>Ascomycota</taxon>
        <taxon>Pezizomycotina</taxon>
        <taxon>Eurotiomycetes</taxon>
        <taxon>Eurotiomycetidae</taxon>
        <taxon>Eurotiales</taxon>
        <taxon>Aspergillaceae</taxon>
        <taxon>Penicillium</taxon>
    </lineage>
</organism>
<dbReference type="EMBL" id="CAJVPG010000020">
    <property type="protein sequence ID" value="CAG8241480.1"/>
    <property type="molecule type" value="Genomic_DNA"/>
</dbReference>